<evidence type="ECO:0000256" key="3">
    <source>
        <dbReference type="ARBA" id="ARBA00022490"/>
    </source>
</evidence>
<name>A0AAV8VNF7_9CUCU</name>
<feature type="domain" description="PDZ" evidence="19">
    <location>
        <begin position="987"/>
        <end position="1075"/>
    </location>
</feature>
<feature type="compositionally biased region" description="Polar residues" evidence="17">
    <location>
        <begin position="134"/>
        <end position="144"/>
    </location>
</feature>
<evidence type="ECO:0000259" key="19">
    <source>
        <dbReference type="PROSITE" id="PS50106"/>
    </source>
</evidence>
<dbReference type="GO" id="GO:0031175">
    <property type="term" value="P:neuron projection development"/>
    <property type="evidence" value="ECO:0007669"/>
    <property type="project" value="TreeGrafter"/>
</dbReference>
<feature type="compositionally biased region" description="Low complexity" evidence="17">
    <location>
        <begin position="1442"/>
        <end position="1456"/>
    </location>
</feature>
<evidence type="ECO:0000256" key="4">
    <source>
        <dbReference type="ARBA" id="ARBA00022553"/>
    </source>
</evidence>
<protein>
    <recommendedName>
        <fullName evidence="12">Neurabin-1</fullName>
    </recommendedName>
    <alternativeName>
        <fullName evidence="14">Neurabin-I</fullName>
    </alternativeName>
    <alternativeName>
        <fullName evidence="13">Neural tissue-specific F-actin-binding protein I</fullName>
    </alternativeName>
    <alternativeName>
        <fullName evidence="15">Protein phosphatase 1 regulatory subunit 9A</fullName>
    </alternativeName>
</protein>
<dbReference type="InterPro" id="IPR013761">
    <property type="entry name" value="SAM/pointed_sf"/>
</dbReference>
<feature type="region of interest" description="Disordered" evidence="17">
    <location>
        <begin position="1088"/>
        <end position="1137"/>
    </location>
</feature>
<feature type="domain" description="SAM" evidence="18">
    <location>
        <begin position="1668"/>
        <end position="1713"/>
    </location>
</feature>
<evidence type="ECO:0000256" key="9">
    <source>
        <dbReference type="ARBA" id="ARBA00023203"/>
    </source>
</evidence>
<feature type="compositionally biased region" description="Low complexity" evidence="17">
    <location>
        <begin position="1403"/>
        <end position="1416"/>
    </location>
</feature>
<dbReference type="PANTHER" id="PTHR16154">
    <property type="entry name" value="NEURABIN"/>
    <property type="match status" value="1"/>
</dbReference>
<dbReference type="Gene3D" id="2.30.42.10">
    <property type="match status" value="1"/>
</dbReference>
<evidence type="ECO:0000256" key="8">
    <source>
        <dbReference type="ARBA" id="ARBA00023054"/>
    </source>
</evidence>
<feature type="compositionally biased region" description="Basic and acidic residues" evidence="17">
    <location>
        <begin position="321"/>
        <end position="357"/>
    </location>
</feature>
<dbReference type="SMART" id="SM00228">
    <property type="entry name" value="PDZ"/>
    <property type="match status" value="1"/>
</dbReference>
<keyword evidence="5" id="KW-0221">Differentiation</keyword>
<reference evidence="20 21" key="1">
    <citation type="journal article" date="2023" name="Insect Mol. Biol.">
        <title>Genome sequencing provides insights into the evolution of gene families encoding plant cell wall-degrading enzymes in longhorned beetles.</title>
        <authorList>
            <person name="Shin N.R."/>
            <person name="Okamura Y."/>
            <person name="Kirsch R."/>
            <person name="Pauchet Y."/>
        </authorList>
    </citation>
    <scope>NUCLEOTIDE SEQUENCE [LARGE SCALE GENOMIC DNA]</scope>
    <source>
        <strain evidence="20">EAD_L_NR</strain>
    </source>
</reference>
<keyword evidence="21" id="KW-1185">Reference proteome</keyword>
<dbReference type="InterPro" id="IPR001660">
    <property type="entry name" value="SAM"/>
</dbReference>
<keyword evidence="4" id="KW-0597">Phosphoprotein</keyword>
<evidence type="ECO:0000256" key="16">
    <source>
        <dbReference type="SAM" id="Coils"/>
    </source>
</evidence>
<feature type="compositionally biased region" description="Polar residues" evidence="17">
    <location>
        <begin position="777"/>
        <end position="795"/>
    </location>
</feature>
<evidence type="ECO:0000313" key="21">
    <source>
        <dbReference type="Proteomes" id="UP001159042"/>
    </source>
</evidence>
<feature type="compositionally biased region" description="Basic and acidic residues" evidence="17">
    <location>
        <begin position="1731"/>
        <end position="1752"/>
    </location>
</feature>
<dbReference type="PROSITE" id="PS50106">
    <property type="entry name" value="PDZ"/>
    <property type="match status" value="1"/>
</dbReference>
<feature type="compositionally biased region" description="Polar residues" evidence="17">
    <location>
        <begin position="1106"/>
        <end position="1137"/>
    </location>
</feature>
<keyword evidence="6" id="KW-0524">Neurogenesis</keyword>
<feature type="compositionally biased region" description="Polar residues" evidence="17">
    <location>
        <begin position="1602"/>
        <end position="1611"/>
    </location>
</feature>
<dbReference type="GO" id="GO:0019722">
    <property type="term" value="P:calcium-mediated signaling"/>
    <property type="evidence" value="ECO:0007669"/>
    <property type="project" value="TreeGrafter"/>
</dbReference>
<dbReference type="InterPro" id="IPR036034">
    <property type="entry name" value="PDZ_sf"/>
</dbReference>
<feature type="region of interest" description="Disordered" evidence="17">
    <location>
        <begin position="114"/>
        <end position="478"/>
    </location>
</feature>
<feature type="region of interest" description="Disordered" evidence="17">
    <location>
        <begin position="1507"/>
        <end position="1536"/>
    </location>
</feature>
<feature type="region of interest" description="Disordered" evidence="17">
    <location>
        <begin position="1293"/>
        <end position="1327"/>
    </location>
</feature>
<feature type="region of interest" description="Disordered" evidence="17">
    <location>
        <begin position="1731"/>
        <end position="1759"/>
    </location>
</feature>
<keyword evidence="3" id="KW-0963">Cytoplasm</keyword>
<evidence type="ECO:0000256" key="6">
    <source>
        <dbReference type="ARBA" id="ARBA00022902"/>
    </source>
</evidence>
<feature type="region of interest" description="Disordered" evidence="17">
    <location>
        <begin position="1551"/>
        <end position="1572"/>
    </location>
</feature>
<evidence type="ECO:0000256" key="2">
    <source>
        <dbReference type="ARBA" id="ARBA00022473"/>
    </source>
</evidence>
<dbReference type="GO" id="GO:0014069">
    <property type="term" value="C:postsynaptic density"/>
    <property type="evidence" value="ECO:0007669"/>
    <property type="project" value="TreeGrafter"/>
</dbReference>
<evidence type="ECO:0000256" key="10">
    <source>
        <dbReference type="ARBA" id="ARBA00023212"/>
    </source>
</evidence>
<keyword evidence="2" id="KW-0217">Developmental protein</keyword>
<evidence type="ECO:0000259" key="18">
    <source>
        <dbReference type="PROSITE" id="PS50105"/>
    </source>
</evidence>
<evidence type="ECO:0000256" key="11">
    <source>
        <dbReference type="ARBA" id="ARBA00034103"/>
    </source>
</evidence>
<feature type="compositionally biased region" description="Polar residues" evidence="17">
    <location>
        <begin position="236"/>
        <end position="249"/>
    </location>
</feature>
<evidence type="ECO:0000256" key="12">
    <source>
        <dbReference type="ARBA" id="ARBA00067399"/>
    </source>
</evidence>
<keyword evidence="9" id="KW-0009">Actin-binding</keyword>
<dbReference type="GO" id="GO:0015629">
    <property type="term" value="C:actin cytoskeleton"/>
    <property type="evidence" value="ECO:0007669"/>
    <property type="project" value="TreeGrafter"/>
</dbReference>
<evidence type="ECO:0000256" key="13">
    <source>
        <dbReference type="ARBA" id="ARBA00076637"/>
    </source>
</evidence>
<dbReference type="GO" id="GO:0005737">
    <property type="term" value="C:cytoplasm"/>
    <property type="evidence" value="ECO:0007669"/>
    <property type="project" value="TreeGrafter"/>
</dbReference>
<comment type="caution">
    <text evidence="20">The sequence shown here is derived from an EMBL/GenBank/DDBJ whole genome shotgun (WGS) entry which is preliminary data.</text>
</comment>
<accession>A0AAV8VNF7</accession>
<dbReference type="GO" id="GO:0030425">
    <property type="term" value="C:dendrite"/>
    <property type="evidence" value="ECO:0007669"/>
    <property type="project" value="TreeGrafter"/>
</dbReference>
<dbReference type="CDD" id="cd06790">
    <property type="entry name" value="PDZ_neurabin-like"/>
    <property type="match status" value="1"/>
</dbReference>
<dbReference type="PROSITE" id="PS50105">
    <property type="entry name" value="SAM_DOMAIN"/>
    <property type="match status" value="1"/>
</dbReference>
<dbReference type="FunFam" id="2.30.42.10:FF:000010">
    <property type="entry name" value="Neurabin-1 isoform 1"/>
    <property type="match status" value="1"/>
</dbReference>
<feature type="coiled-coil region" evidence="16">
    <location>
        <begin position="1141"/>
        <end position="1227"/>
    </location>
</feature>
<evidence type="ECO:0000256" key="1">
    <source>
        <dbReference type="ARBA" id="ARBA00004245"/>
    </source>
</evidence>
<dbReference type="EMBL" id="JANEYG010000049">
    <property type="protein sequence ID" value="KAJ8915758.1"/>
    <property type="molecule type" value="Genomic_DNA"/>
</dbReference>
<feature type="compositionally biased region" description="Basic and acidic residues" evidence="17">
    <location>
        <begin position="278"/>
        <end position="291"/>
    </location>
</feature>
<keyword evidence="8 16" id="KW-0175">Coiled coil</keyword>
<keyword evidence="7" id="KW-0770">Synapse</keyword>
<dbReference type="PANTHER" id="PTHR16154:SF6">
    <property type="entry name" value="SPINOPHILIN, ISOFORM J"/>
    <property type="match status" value="1"/>
</dbReference>
<feature type="compositionally biased region" description="Basic and acidic residues" evidence="17">
    <location>
        <begin position="405"/>
        <end position="436"/>
    </location>
</feature>
<feature type="compositionally biased region" description="Low complexity" evidence="17">
    <location>
        <begin position="1622"/>
        <end position="1631"/>
    </location>
</feature>
<dbReference type="InterPro" id="IPR001478">
    <property type="entry name" value="PDZ"/>
</dbReference>
<dbReference type="Gene3D" id="1.10.150.50">
    <property type="entry name" value="Transcription Factor, Ets-1"/>
    <property type="match status" value="1"/>
</dbReference>
<dbReference type="Pfam" id="PF00595">
    <property type="entry name" value="PDZ"/>
    <property type="match status" value="1"/>
</dbReference>
<dbReference type="Pfam" id="PF00536">
    <property type="entry name" value="SAM_1"/>
    <property type="match status" value="1"/>
</dbReference>
<evidence type="ECO:0000256" key="15">
    <source>
        <dbReference type="ARBA" id="ARBA00082439"/>
    </source>
</evidence>
<feature type="compositionally biased region" description="Basic and acidic residues" evidence="17">
    <location>
        <begin position="162"/>
        <end position="209"/>
    </location>
</feature>
<proteinExistence type="predicted"/>
<dbReference type="FunFam" id="1.10.150.50:FF:000008">
    <property type="entry name" value="Neurabin-1 isoform 1-like protein"/>
    <property type="match status" value="1"/>
</dbReference>
<dbReference type="GO" id="GO:0007015">
    <property type="term" value="P:actin filament organization"/>
    <property type="evidence" value="ECO:0007669"/>
    <property type="project" value="TreeGrafter"/>
</dbReference>
<keyword evidence="10" id="KW-0206">Cytoskeleton</keyword>
<organism evidence="20 21">
    <name type="scientific">Exocentrus adspersus</name>
    <dbReference type="NCBI Taxonomy" id="1586481"/>
    <lineage>
        <taxon>Eukaryota</taxon>
        <taxon>Metazoa</taxon>
        <taxon>Ecdysozoa</taxon>
        <taxon>Arthropoda</taxon>
        <taxon>Hexapoda</taxon>
        <taxon>Insecta</taxon>
        <taxon>Pterygota</taxon>
        <taxon>Neoptera</taxon>
        <taxon>Endopterygota</taxon>
        <taxon>Coleoptera</taxon>
        <taxon>Polyphaga</taxon>
        <taxon>Cucujiformia</taxon>
        <taxon>Chrysomeloidea</taxon>
        <taxon>Cerambycidae</taxon>
        <taxon>Lamiinae</taxon>
        <taxon>Acanthocinini</taxon>
        <taxon>Exocentrus</taxon>
    </lineage>
</organism>
<evidence type="ECO:0000256" key="14">
    <source>
        <dbReference type="ARBA" id="ARBA00077125"/>
    </source>
</evidence>
<dbReference type="Pfam" id="PF17817">
    <property type="entry name" value="PDZ_5"/>
    <property type="match status" value="1"/>
</dbReference>
<dbReference type="InterPro" id="IPR043446">
    <property type="entry name" value="Neurabin-like"/>
</dbReference>
<dbReference type="Proteomes" id="UP001159042">
    <property type="component" value="Unassembled WGS sequence"/>
</dbReference>
<evidence type="ECO:0000313" key="20">
    <source>
        <dbReference type="EMBL" id="KAJ8915758.1"/>
    </source>
</evidence>
<dbReference type="GO" id="GO:0051015">
    <property type="term" value="F:actin filament binding"/>
    <property type="evidence" value="ECO:0007669"/>
    <property type="project" value="TreeGrafter"/>
</dbReference>
<gene>
    <name evidence="20" type="ORF">NQ315_004570</name>
</gene>
<dbReference type="SMART" id="SM00454">
    <property type="entry name" value="SAM"/>
    <property type="match status" value="1"/>
</dbReference>
<sequence>MDFVDFKKGGVNICNMEEKKAPRFGGSKVSEIANIFQAKTPGQKEEIVTPTRNKQKFTHSAEKIDDSAAVTVMRTESHVTRFNNARAMFEKLGEENKNVRDRIIPLQTTKSATCVLDSRSRSSSTNSENRDTKSCGSRSPSPLESRSFIKDSVNKSNGFKAKSCETKNDVPENETKIEERIKPALMRKPEKPEKPERKFNSKELIERQRNWTSHFSKTRSSRYNSDPNKSEVKLVVNNTSNKPILSDNKSMGAMRSASFSSRLKSPPTSPPPPPIRTDASRRPNVYRKERPASVIPTTHIDVSKEEKSFVGSSSNCLPRGEVAKEHVADTVRDNDSKENSKHMQTVKGKDVYKKEINTKSSYHSTSTTLDEDSVHKSPSEERNSSAISGSLSSLSPPSSPSKVQSEQEKQEQEDNEKSLLESNECRKYDKTEDVVPRRTKVSSISLNIPAAGLGSRPPSIVSTSVSDEGGFNEPSPKVEAKLKPHEESIYDFPFNEDKILEYKNSPEDATEFKESSTFAESSVPKLTPEQIEALYAVPNKSSQSNEKAFPPSTNSEVVEYAVPHKHNIRQEHSVSSNEDEVSEYAVPYKAFIQQKSVTSTDSDVSQVTVIPQKSIDSDIMYHNHSNTITNSVLAELENQDSLEKECQNCTEQVKSVDNKEDADNNETRKSEPFILTREIIHYSGGTARTTDFQKSEANILDLNDVEYVDASDNDQDSISTKRVPEADAMTPDEAENLLSSKSDILSDEEAQEVTRLLHTANSKPDKWQPNASSSILQDSVTASVHDSSGPISLNDSLGPPSLQEESVTEYTTELNESLTQSFIENQDVMKDIEPLSQYYDSTSSLDVSGRDEDDGSKVECSMSATDSGLIDSVTSLSEGQTLEFNGENGFVPKPVPVVGIEHGVHYYEDGHFWMEVPGLPPEEDDDELEYPTYIPKPSKVCFSVEPMKVYSTFSIKDYDRRNEDVDPVAASAEYELEKRVEKMDVFPVELVKGPEGLGLSIIGMGVGADAGLEKLGIFVKTITANGAASKDGRIRVNDQIIEVDGKSLVGVTQAYAASVLRNTSGLVKFSIGRERDPENSEVAQLIRQSLQADKEREERRQRILETEQQQSDASTVPLTGSSNTSVSDGPASPTANQESILEHEQDNLESLRSLLLELMEQNGVKPDELEKFDQINYKLREAERNLLTSKKEVHTYQNMLEQSQTQYLVLEKKYTKAKQLIREFQQRELDMLHREDFYQQLLQEKDTEYNALVKNLKDRIIALEQDLLDTQRKAGLPMVLPYDSISLKQLTPQMSRRQPPKPLFQALDPDFSDTEMSDASPDDDKTATVERKLPIKEEFDRAVPPHELLDISASKSKAELANRGALANRDIRSIRPDPDIRPARPDLWTMVFMNETHSRQLPSVKKGSLSNSSSDYGLDESYNSADEVTDSAFSQTDEFRPKSNSSSTSNTKTTVTSNSQYTQAQYSAQQVHHNMQNSQFIVQYTQVQKSNQYASHQNSNMFYSKIQKESSSAQQIPESWSENTKRPVNLPTGPPASLAEQLKQVLAEREKRLGTDSINSSTDELSDKSKNDPAHHLLEEIRQAVNEANAKVKKVVPVTLSPPGSTPWQHQGSTSPTPPSPSSLSSGSVSPSRHDTSWATTDLSLSSCSINSDKRNSHFWQSVPVLEWNKEQVCQWLLAIGMEQHISKFVELQVNGSALLLLTSADFKILGITSDDKNRLKRKIKELKVQAEKERKQIEKDRKEKEKQQRKAEKAHKKK</sequence>
<feature type="compositionally biased region" description="Polar residues" evidence="17">
    <location>
        <begin position="358"/>
        <end position="368"/>
    </location>
</feature>
<dbReference type="CDD" id="cd09512">
    <property type="entry name" value="SAM_Neurabin-like"/>
    <property type="match status" value="1"/>
</dbReference>
<evidence type="ECO:0000256" key="5">
    <source>
        <dbReference type="ARBA" id="ARBA00022782"/>
    </source>
</evidence>
<dbReference type="SUPFAM" id="SSF47769">
    <property type="entry name" value="SAM/Pointed domain"/>
    <property type="match status" value="1"/>
</dbReference>
<feature type="compositionally biased region" description="Polar residues" evidence="17">
    <location>
        <begin position="1421"/>
        <end position="1436"/>
    </location>
</feature>
<feature type="region of interest" description="Disordered" evidence="17">
    <location>
        <begin position="1399"/>
        <end position="1456"/>
    </location>
</feature>
<dbReference type="SUPFAM" id="SSF50156">
    <property type="entry name" value="PDZ domain-like"/>
    <property type="match status" value="1"/>
</dbReference>
<dbReference type="InterPro" id="IPR040645">
    <property type="entry name" value="Neurabin-1/2_PDZ"/>
</dbReference>
<comment type="subcellular location">
    <subcellularLocation>
        <location evidence="1">Cytoplasm</location>
        <location evidence="1">Cytoskeleton</location>
    </subcellularLocation>
    <subcellularLocation>
        <location evidence="11">Synapse</location>
    </subcellularLocation>
</comment>
<feature type="compositionally biased region" description="Low complexity" evidence="17">
    <location>
        <begin position="384"/>
        <end position="404"/>
    </location>
</feature>
<feature type="compositionally biased region" description="Basic and acidic residues" evidence="17">
    <location>
        <begin position="1092"/>
        <end position="1105"/>
    </location>
</feature>
<feature type="region of interest" description="Disordered" evidence="17">
    <location>
        <begin position="1598"/>
        <end position="1636"/>
    </location>
</feature>
<feature type="region of interest" description="Disordered" evidence="17">
    <location>
        <begin position="777"/>
        <end position="806"/>
    </location>
</feature>
<evidence type="ECO:0000256" key="17">
    <source>
        <dbReference type="SAM" id="MobiDB-lite"/>
    </source>
</evidence>
<evidence type="ECO:0000256" key="7">
    <source>
        <dbReference type="ARBA" id="ARBA00023018"/>
    </source>
</evidence>
<feature type="compositionally biased region" description="Basic and acidic residues" evidence="17">
    <location>
        <begin position="372"/>
        <end position="383"/>
    </location>
</feature>
<feature type="compositionally biased region" description="Polar residues" evidence="17">
    <location>
        <begin position="1509"/>
        <end position="1522"/>
    </location>
</feature>